<organism evidence="8 9">
    <name type="scientific">Hibiscus sabdariffa</name>
    <name type="common">roselle</name>
    <dbReference type="NCBI Taxonomy" id="183260"/>
    <lineage>
        <taxon>Eukaryota</taxon>
        <taxon>Viridiplantae</taxon>
        <taxon>Streptophyta</taxon>
        <taxon>Embryophyta</taxon>
        <taxon>Tracheophyta</taxon>
        <taxon>Spermatophyta</taxon>
        <taxon>Magnoliopsida</taxon>
        <taxon>eudicotyledons</taxon>
        <taxon>Gunneridae</taxon>
        <taxon>Pentapetalae</taxon>
        <taxon>rosids</taxon>
        <taxon>malvids</taxon>
        <taxon>Malvales</taxon>
        <taxon>Malvaceae</taxon>
        <taxon>Malvoideae</taxon>
        <taxon>Hibiscus</taxon>
    </lineage>
</organism>
<dbReference type="EMBL" id="JBBPBN010000057">
    <property type="protein sequence ID" value="KAK8988856.1"/>
    <property type="molecule type" value="Genomic_DNA"/>
</dbReference>
<proteinExistence type="predicted"/>
<comment type="subcellular location">
    <subcellularLocation>
        <location evidence="1">Nucleus</location>
    </subcellularLocation>
</comment>
<evidence type="ECO:0000313" key="8">
    <source>
        <dbReference type="EMBL" id="KAK8988856.1"/>
    </source>
</evidence>
<evidence type="ECO:0000256" key="1">
    <source>
        <dbReference type="ARBA" id="ARBA00004123"/>
    </source>
</evidence>
<keyword evidence="2" id="KW-0805">Transcription regulation</keyword>
<evidence type="ECO:0000256" key="2">
    <source>
        <dbReference type="ARBA" id="ARBA00023015"/>
    </source>
</evidence>
<name>A0ABR2PK99_9ROSI</name>
<dbReference type="InterPro" id="IPR001005">
    <property type="entry name" value="SANT/Myb"/>
</dbReference>
<feature type="domain" description="Myb-like" evidence="6">
    <location>
        <begin position="7"/>
        <end position="58"/>
    </location>
</feature>
<keyword evidence="9" id="KW-1185">Reference proteome</keyword>
<feature type="domain" description="Myb-like" evidence="6">
    <location>
        <begin position="59"/>
        <end position="109"/>
    </location>
</feature>
<dbReference type="SUPFAM" id="SSF46689">
    <property type="entry name" value="Homeodomain-like"/>
    <property type="match status" value="1"/>
</dbReference>
<dbReference type="Proteomes" id="UP001396334">
    <property type="component" value="Unassembled WGS sequence"/>
</dbReference>
<dbReference type="InterPro" id="IPR017930">
    <property type="entry name" value="Myb_dom"/>
</dbReference>
<feature type="region of interest" description="Disordered" evidence="5">
    <location>
        <begin position="147"/>
        <end position="229"/>
    </location>
</feature>
<dbReference type="PANTHER" id="PTHR45614:SF190">
    <property type="entry name" value="TRANSCRIPTION FACTOR MYB44"/>
    <property type="match status" value="1"/>
</dbReference>
<dbReference type="PROSITE" id="PS50090">
    <property type="entry name" value="MYB_LIKE"/>
    <property type="match status" value="2"/>
</dbReference>
<dbReference type="PANTHER" id="PTHR45614">
    <property type="entry name" value="MYB PROTEIN-RELATED"/>
    <property type="match status" value="1"/>
</dbReference>
<evidence type="ECO:0008006" key="10">
    <source>
        <dbReference type="Google" id="ProtNLM"/>
    </source>
</evidence>
<reference evidence="8 9" key="1">
    <citation type="journal article" date="2024" name="G3 (Bethesda)">
        <title>Genome assembly of Hibiscus sabdariffa L. provides insights into metabolisms of medicinal natural products.</title>
        <authorList>
            <person name="Kim T."/>
        </authorList>
    </citation>
    <scope>NUCLEOTIDE SEQUENCE [LARGE SCALE GENOMIC DNA]</scope>
    <source>
        <strain evidence="8">TK-2024</strain>
        <tissue evidence="8">Old leaves</tissue>
    </source>
</reference>
<evidence type="ECO:0000256" key="4">
    <source>
        <dbReference type="ARBA" id="ARBA00023242"/>
    </source>
</evidence>
<dbReference type="Gene3D" id="1.10.10.60">
    <property type="entry name" value="Homeodomain-like"/>
    <property type="match status" value="2"/>
</dbReference>
<feature type="domain" description="HTH myb-type" evidence="7">
    <location>
        <begin position="7"/>
        <end position="62"/>
    </location>
</feature>
<dbReference type="Pfam" id="PF00249">
    <property type="entry name" value="Myb_DNA-binding"/>
    <property type="match status" value="2"/>
</dbReference>
<dbReference type="InterPro" id="IPR050560">
    <property type="entry name" value="MYB_TF"/>
</dbReference>
<evidence type="ECO:0000256" key="3">
    <source>
        <dbReference type="ARBA" id="ARBA00023163"/>
    </source>
</evidence>
<keyword evidence="3" id="KW-0804">Transcription</keyword>
<gene>
    <name evidence="8" type="ORF">V6N11_030230</name>
</gene>
<accession>A0ABR2PK99</accession>
<feature type="compositionally biased region" description="Polar residues" evidence="5">
    <location>
        <begin position="147"/>
        <end position="156"/>
    </location>
</feature>
<evidence type="ECO:0000256" key="5">
    <source>
        <dbReference type="SAM" id="MobiDB-lite"/>
    </source>
</evidence>
<dbReference type="CDD" id="cd00167">
    <property type="entry name" value="SANT"/>
    <property type="match status" value="2"/>
</dbReference>
<dbReference type="PROSITE" id="PS51294">
    <property type="entry name" value="HTH_MYB"/>
    <property type="match status" value="2"/>
</dbReference>
<dbReference type="InterPro" id="IPR009057">
    <property type="entry name" value="Homeodomain-like_sf"/>
</dbReference>
<keyword evidence="4" id="KW-0539">Nucleus</keyword>
<comment type="caution">
    <text evidence="8">The sequence shown here is derived from an EMBL/GenBank/DDBJ whole genome shotgun (WGS) entry which is preliminary data.</text>
</comment>
<protein>
    <recommendedName>
        <fullName evidence="10">Transcription factor MYB44-like</fullName>
    </recommendedName>
</protein>
<dbReference type="SMART" id="SM00717">
    <property type="entry name" value="SANT"/>
    <property type="match status" value="2"/>
</dbReference>
<evidence type="ECO:0000259" key="6">
    <source>
        <dbReference type="PROSITE" id="PS50090"/>
    </source>
</evidence>
<feature type="domain" description="HTH myb-type" evidence="7">
    <location>
        <begin position="64"/>
        <end position="113"/>
    </location>
</feature>
<feature type="compositionally biased region" description="Low complexity" evidence="5">
    <location>
        <begin position="175"/>
        <end position="193"/>
    </location>
</feature>
<evidence type="ECO:0000313" key="9">
    <source>
        <dbReference type="Proteomes" id="UP001396334"/>
    </source>
</evidence>
<sequence>MASTRIDVDRIKGPWSPEEDEALQQLVQTHGPGNWSLISKSIPGRTGKSCRLRWCNQLSPEVEHRPFTPEEDDTIIRAHARLGNRWATISRLLNGRTDNAIKNHWNSMLKRKCSFMARYLNVGSSQPFKRSASLGAGNNISGLCLNRDTSSGSDVSDTPLARTGSWAASSQHVETASSPTSPPTILSLSLPGSNPCEISDPSPTPVSVSRSKLVPSPTDTEAPVPIPAPPAVGSVAVPSGKQMEVQNGAFRMEQQQLFSVEFLEVMQKMIRTEVRNYMSGNGIEQDGVFLQSEAIRNGVVKRIGVSKLQ</sequence>
<evidence type="ECO:0000259" key="7">
    <source>
        <dbReference type="PROSITE" id="PS51294"/>
    </source>
</evidence>